<dbReference type="Pfam" id="PF05257">
    <property type="entry name" value="CHAP"/>
    <property type="match status" value="1"/>
</dbReference>
<keyword evidence="3" id="KW-1185">Reference proteome</keyword>
<dbReference type="InterPro" id="IPR007921">
    <property type="entry name" value="CHAP_dom"/>
</dbReference>
<dbReference type="SUPFAM" id="SSF54001">
    <property type="entry name" value="Cysteine proteinases"/>
    <property type="match status" value="1"/>
</dbReference>
<evidence type="ECO:0000313" key="3">
    <source>
        <dbReference type="Proteomes" id="UP000510621"/>
    </source>
</evidence>
<sequence>MLRPELPFYFALPVAAIAYLMIVNPLRTAGMEISPYVDAGYSKVQYAGETVGAWLARLNVEMPVMVSGQAIRGLSNRQTGELMAAIRQRENSGRYDGWNPYGYVGAYQAGAAALAQTGYIKRDAYDKAEECIQKGTCGKAHLAFIQNPENWTGGHSYAEFINTPMVQDAFFIALANFNVESGFKRGVLRADNPKRTAGYIAASHLKGAGAAGDWYLHHDDDADANGAKVSAYAALGEGAISVDAGVMQTATRFIGMREDANRKELAAFIQKAGLQVNPDSTAWCAGFTNAVLHANGIQGTGALNARSFLEWGTATNNPQPGDVVVLYRGNPNGWQGHVGFFAGFDQQGNVQILGGNQGDKVSVESFPKSRVLGFRKAPNKKLFHRENQTWKTRLQQIG</sequence>
<evidence type="ECO:0000313" key="2">
    <source>
        <dbReference type="EMBL" id="QLQ33213.1"/>
    </source>
</evidence>
<feature type="domain" description="Peptidase C51" evidence="1">
    <location>
        <begin position="278"/>
        <end position="356"/>
    </location>
</feature>
<gene>
    <name evidence="2" type="ORF">HZT40_18275</name>
</gene>
<protein>
    <submittedName>
        <fullName evidence="2">TIGR02594 family protein</fullName>
    </submittedName>
</protein>
<proteinExistence type="predicted"/>
<accession>A0A7L6AVZ1</accession>
<dbReference type="InterPro" id="IPR038765">
    <property type="entry name" value="Papain-like_cys_pep_sf"/>
</dbReference>
<dbReference type="Proteomes" id="UP000510621">
    <property type="component" value="Chromosome"/>
</dbReference>
<dbReference type="KEGG" id="this:HZT40_18275"/>
<dbReference type="EMBL" id="CP059265">
    <property type="protein sequence ID" value="QLQ33213.1"/>
    <property type="molecule type" value="Genomic_DNA"/>
</dbReference>
<name>A0A7L6AVZ1_9GAMM</name>
<dbReference type="NCBIfam" id="TIGR02594">
    <property type="entry name" value="TIGR02594 family protein"/>
    <property type="match status" value="1"/>
</dbReference>
<dbReference type="AlphaFoldDB" id="A0A7L6AVZ1"/>
<evidence type="ECO:0000259" key="1">
    <source>
        <dbReference type="Pfam" id="PF05257"/>
    </source>
</evidence>
<dbReference type="Gene3D" id="3.90.1720.10">
    <property type="entry name" value="endopeptidase domain like (from Nostoc punctiforme)"/>
    <property type="match status" value="1"/>
</dbReference>
<reference evidence="2" key="1">
    <citation type="submission" date="2020-06" db="EMBL/GenBank/DDBJ databases">
        <title>Analysis procedures for assessing recovery of high quality, complete, closed genomes from Nanopore long read metagenome sequencing.</title>
        <authorList>
            <person name="Bessarab I."/>
            <person name="Arumugam K."/>
            <person name="Haryono M."/>
            <person name="Liu X."/>
            <person name="Roy S."/>
            <person name="Zuniga-Montanez R.E."/>
            <person name="Qiu G."/>
            <person name="Drautz-Moses D.I."/>
            <person name="Law Y.Y."/>
            <person name="Wuertz S."/>
            <person name="Lauro F.M."/>
            <person name="Huson D.H."/>
            <person name="Williams R.B."/>
        </authorList>
    </citation>
    <scope>NUCLEOTIDE SEQUENCE [LARGE SCALE GENOMIC DNA]</scope>
    <source>
        <strain evidence="2">SSD2</strain>
    </source>
</reference>
<organism evidence="2 3">
    <name type="scientific">Candidatus Thiothrix singaporensis</name>
    <dbReference type="NCBI Taxonomy" id="2799669"/>
    <lineage>
        <taxon>Bacteria</taxon>
        <taxon>Pseudomonadati</taxon>
        <taxon>Pseudomonadota</taxon>
        <taxon>Gammaproteobacteria</taxon>
        <taxon>Thiotrichales</taxon>
        <taxon>Thiotrichaceae</taxon>
        <taxon>Thiothrix</taxon>
    </lineage>
</organism>
<dbReference type="InterPro" id="IPR013423">
    <property type="entry name" value="CHP02594"/>
</dbReference>